<evidence type="ECO:0000256" key="5">
    <source>
        <dbReference type="ARBA" id="ARBA00022525"/>
    </source>
</evidence>
<comment type="caution">
    <text evidence="20">The sequence shown here is derived from an EMBL/GenBank/DDBJ whole genome shotgun (WGS) entry which is preliminary data.</text>
</comment>
<dbReference type="PROSITE" id="PS51767">
    <property type="entry name" value="PEPTIDASE_A1"/>
    <property type="match status" value="1"/>
</dbReference>
<feature type="compositionally biased region" description="Polar residues" evidence="17">
    <location>
        <begin position="499"/>
        <end position="508"/>
    </location>
</feature>
<dbReference type="Pfam" id="PF00026">
    <property type="entry name" value="Asp"/>
    <property type="match status" value="2"/>
</dbReference>
<organism evidence="20 21">
    <name type="scientific">Candida parapsilosis</name>
    <name type="common">Yeast</name>
    <dbReference type="NCBI Taxonomy" id="5480"/>
    <lineage>
        <taxon>Eukaryota</taxon>
        <taxon>Fungi</taxon>
        <taxon>Dikarya</taxon>
        <taxon>Ascomycota</taxon>
        <taxon>Saccharomycotina</taxon>
        <taxon>Pichiomycetes</taxon>
        <taxon>Debaryomycetaceae</taxon>
        <taxon>Candida/Lodderomyces clade</taxon>
        <taxon>Candida</taxon>
    </lineage>
</organism>
<dbReference type="GO" id="GO:0004190">
    <property type="term" value="F:aspartic-type endopeptidase activity"/>
    <property type="evidence" value="ECO:0007669"/>
    <property type="project" value="UniProtKB-KW"/>
</dbReference>
<dbReference type="GO" id="GO:0031505">
    <property type="term" value="P:fungal-type cell wall organization"/>
    <property type="evidence" value="ECO:0007669"/>
    <property type="project" value="TreeGrafter"/>
</dbReference>
<dbReference type="AlphaFoldDB" id="A0A8X7TC98"/>
<keyword evidence="9 16" id="KW-0064">Aspartyl protease</keyword>
<keyword evidence="12 15" id="KW-1015">Disulfide bond</keyword>
<feature type="active site" evidence="14">
    <location>
        <position position="93"/>
    </location>
</feature>
<keyword evidence="10 16" id="KW-0378">Hydrolase</keyword>
<evidence type="ECO:0000256" key="12">
    <source>
        <dbReference type="ARBA" id="ARBA00023157"/>
    </source>
</evidence>
<evidence type="ECO:0000256" key="9">
    <source>
        <dbReference type="ARBA" id="ARBA00022750"/>
    </source>
</evidence>
<dbReference type="EC" id="3.4.23.24" evidence="4"/>
<keyword evidence="8 18" id="KW-0732">Signal</keyword>
<dbReference type="PANTHER" id="PTHR47965:SF12">
    <property type="entry name" value="ASPARTIC PROTEINASE 3-RELATED"/>
    <property type="match status" value="1"/>
</dbReference>
<evidence type="ECO:0000256" key="13">
    <source>
        <dbReference type="ARBA" id="ARBA00023180"/>
    </source>
</evidence>
<dbReference type="EMBL" id="JABWAB010000003">
    <property type="protein sequence ID" value="KAF6057699.1"/>
    <property type="molecule type" value="Genomic_DNA"/>
</dbReference>
<dbReference type="InterPro" id="IPR001461">
    <property type="entry name" value="Aspartic_peptidase_A1"/>
</dbReference>
<evidence type="ECO:0000256" key="15">
    <source>
        <dbReference type="PIRSR" id="PIRSR601461-2"/>
    </source>
</evidence>
<gene>
    <name evidence="20" type="ORF">FOB60_002254</name>
</gene>
<keyword evidence="5" id="KW-0964">Secreted</keyword>
<evidence type="ECO:0000256" key="18">
    <source>
        <dbReference type="SAM" id="SignalP"/>
    </source>
</evidence>
<evidence type="ECO:0000256" key="7">
    <source>
        <dbReference type="ARBA" id="ARBA00022685"/>
    </source>
</evidence>
<evidence type="ECO:0000256" key="2">
    <source>
        <dbReference type="ARBA" id="ARBA00004613"/>
    </source>
</evidence>
<evidence type="ECO:0000256" key="6">
    <source>
        <dbReference type="ARBA" id="ARBA00022670"/>
    </source>
</evidence>
<sequence length="611" mass="66667">MKCINTVVLAFGWLLPLVSSKAKDVSPASFKVEFSIRRGSARDVLSPVGNSRPKFVKRDEDGSQEIELINEQTFYLANLYIGSNEDKNQVLVDTGSSDLWVMSHDLECYASSYGKRKRDAKNVFNVGSGLKFVEENEVNNRPTKSRNNKAIVKKAETSAYNSFTYLTDSPEASEYPEPSYNPYSYYSYESYYGGAATCTYYGTFNTENSDSFVRNDTDSFDISYADNTFASGIWGHDTVRIGNLSVKDLSFAVANESSSDVGVLGIGLPGLEVTNDASGYTYENLPLKMKSDGVINKALYSLYLDIIEAEAGTILFGAVDHAKYEGTLETLKLRNTYEEYDYPVKFDVPVDKIAVNKDGKTSTVLSSTEGVVLDSGSTLSYLRSEQIEKVADALDGVYRSDVMAYKVSCDYQDDKSITLDITFGSKTIKVPISDLILEAEYGSPCYLGLFPMSPSSTYILFGDNVLRSAYVVYDLEDKEVHIGQAYYTDDEDIEVVEQNVPTEGGQNPTSTDESTTETESVNGRSSTSETEGGRSTVSDTDAVTSSATRVRSVTSSESDLSSETSTESTTTSSSSSSTTATDGDSNGGLCLYSSSWSCTLASMLASLPFLI</sequence>
<dbReference type="PRINTS" id="PR00792">
    <property type="entry name" value="PEPSIN"/>
</dbReference>
<accession>A0A8X7TC98</accession>
<evidence type="ECO:0000256" key="3">
    <source>
        <dbReference type="ARBA" id="ARBA00007447"/>
    </source>
</evidence>
<dbReference type="OrthoDB" id="771136at2759"/>
<evidence type="ECO:0000256" key="4">
    <source>
        <dbReference type="ARBA" id="ARBA00013207"/>
    </source>
</evidence>
<evidence type="ECO:0000313" key="21">
    <source>
        <dbReference type="Proteomes" id="UP000590412"/>
    </source>
</evidence>
<dbReference type="CDD" id="cd05474">
    <property type="entry name" value="SAP_like"/>
    <property type="match status" value="1"/>
</dbReference>
<keyword evidence="11" id="KW-0865">Zymogen</keyword>
<feature type="domain" description="Peptidase A1" evidence="19">
    <location>
        <begin position="75"/>
        <end position="483"/>
    </location>
</feature>
<dbReference type="Gene3D" id="2.40.70.10">
    <property type="entry name" value="Acid Proteases"/>
    <property type="match status" value="2"/>
</dbReference>
<keyword evidence="13" id="KW-0325">Glycoprotein</keyword>
<evidence type="ECO:0000256" key="14">
    <source>
        <dbReference type="PIRSR" id="PIRSR601461-1"/>
    </source>
</evidence>
<comment type="similarity">
    <text evidence="3 16">Belongs to the peptidase A1 family.</text>
</comment>
<feature type="active site" evidence="14">
    <location>
        <position position="374"/>
    </location>
</feature>
<evidence type="ECO:0000256" key="8">
    <source>
        <dbReference type="ARBA" id="ARBA00022729"/>
    </source>
</evidence>
<dbReference type="InterPro" id="IPR021109">
    <property type="entry name" value="Peptidase_aspartic_dom_sf"/>
</dbReference>
<keyword evidence="7" id="KW-0165">Cleavage on pair of basic residues</keyword>
<dbReference type="InterPro" id="IPR033876">
    <property type="entry name" value="SAP-like"/>
</dbReference>
<dbReference type="GO" id="GO:0009277">
    <property type="term" value="C:fungal-type cell wall"/>
    <property type="evidence" value="ECO:0007669"/>
    <property type="project" value="TreeGrafter"/>
</dbReference>
<evidence type="ECO:0000256" key="1">
    <source>
        <dbReference type="ARBA" id="ARBA00001675"/>
    </source>
</evidence>
<feature type="signal peptide" evidence="18">
    <location>
        <begin position="1"/>
        <end position="20"/>
    </location>
</feature>
<comment type="subcellular location">
    <subcellularLocation>
        <location evidence="2">Secreted</location>
    </subcellularLocation>
</comment>
<evidence type="ECO:0000256" key="10">
    <source>
        <dbReference type="ARBA" id="ARBA00022801"/>
    </source>
</evidence>
<evidence type="ECO:0000313" key="20">
    <source>
        <dbReference type="EMBL" id="KAF6057699.1"/>
    </source>
</evidence>
<dbReference type="PANTHER" id="PTHR47965">
    <property type="entry name" value="ASPARTYL PROTEASE-RELATED"/>
    <property type="match status" value="1"/>
</dbReference>
<proteinExistence type="inferred from homology"/>
<name>A0A8X7TC98_CANPA</name>
<feature type="region of interest" description="Disordered" evidence="17">
    <location>
        <begin position="498"/>
        <end position="586"/>
    </location>
</feature>
<comment type="catalytic activity">
    <reaction evidence="1">
        <text>Preferential cleavage at the carboxyl of hydrophobic amino acids, but fails to cleave 15-Leu-|-Tyr-16, 16-Tyr-|-Leu-17 and 24-Phe-|-Phe-25 of insulin B chain. Activates trypsinogen, and degrades keratin.</text>
        <dbReference type="EC" id="3.4.23.24"/>
    </reaction>
</comment>
<protein>
    <recommendedName>
        <fullName evidence="4">candidapepsin</fullName>
        <ecNumber evidence="4">3.4.23.24</ecNumber>
    </recommendedName>
</protein>
<dbReference type="SUPFAM" id="SSF50630">
    <property type="entry name" value="Acid proteases"/>
    <property type="match status" value="1"/>
</dbReference>
<dbReference type="GO" id="GO:0005576">
    <property type="term" value="C:extracellular region"/>
    <property type="evidence" value="ECO:0007669"/>
    <property type="project" value="UniProtKB-SubCell"/>
</dbReference>
<dbReference type="InterPro" id="IPR001969">
    <property type="entry name" value="Aspartic_peptidase_AS"/>
</dbReference>
<feature type="compositionally biased region" description="Low complexity" evidence="17">
    <location>
        <begin position="509"/>
        <end position="584"/>
    </location>
</feature>
<evidence type="ECO:0000256" key="17">
    <source>
        <dbReference type="SAM" id="MobiDB-lite"/>
    </source>
</evidence>
<dbReference type="GO" id="GO:0006508">
    <property type="term" value="P:proteolysis"/>
    <property type="evidence" value="ECO:0007669"/>
    <property type="project" value="UniProtKB-KW"/>
</dbReference>
<feature type="chain" id="PRO_5044694693" description="candidapepsin" evidence="18">
    <location>
        <begin position="21"/>
        <end position="611"/>
    </location>
</feature>
<dbReference type="PROSITE" id="PS00141">
    <property type="entry name" value="ASP_PROTEASE"/>
    <property type="match status" value="2"/>
</dbReference>
<evidence type="ECO:0000256" key="16">
    <source>
        <dbReference type="RuleBase" id="RU000454"/>
    </source>
</evidence>
<keyword evidence="6 16" id="KW-0645">Protease</keyword>
<dbReference type="Proteomes" id="UP000590412">
    <property type="component" value="Unassembled WGS sequence"/>
</dbReference>
<feature type="disulfide bond" evidence="15">
    <location>
        <begin position="409"/>
        <end position="445"/>
    </location>
</feature>
<reference evidence="20" key="1">
    <citation type="submission" date="2020-03" db="EMBL/GenBank/DDBJ databases">
        <title>FDA dAtabase for Regulatory Grade micrObial Sequences (FDA-ARGOS): Supporting development and validation of Infectious Disease Dx tests.</title>
        <authorList>
            <person name="Campos J."/>
            <person name="Goldberg B."/>
            <person name="Tallon L."/>
            <person name="Sadzewicz L."/>
            <person name="Vavikolanu K."/>
            <person name="Mehta A."/>
            <person name="Aluvathingal J."/>
            <person name="Nadendla S."/>
            <person name="Nandy P."/>
            <person name="Geyer C."/>
            <person name="Yan Y."/>
            <person name="Sichtig H."/>
        </authorList>
    </citation>
    <scope>NUCLEOTIDE SEQUENCE [LARGE SCALE GENOMIC DNA]</scope>
    <source>
        <strain evidence="20">FDAARGOS_652</strain>
    </source>
</reference>
<evidence type="ECO:0000259" key="19">
    <source>
        <dbReference type="PROSITE" id="PS51767"/>
    </source>
</evidence>
<evidence type="ECO:0000256" key="11">
    <source>
        <dbReference type="ARBA" id="ARBA00023145"/>
    </source>
</evidence>
<dbReference type="InterPro" id="IPR033121">
    <property type="entry name" value="PEPTIDASE_A1"/>
</dbReference>